<accession>A0A2X4PKF6</accession>
<evidence type="ECO:0000313" key="3">
    <source>
        <dbReference type="Proteomes" id="UP000249300"/>
    </source>
</evidence>
<dbReference type="Proteomes" id="UP000249300">
    <property type="component" value="Chromosome 1"/>
</dbReference>
<dbReference type="KEGG" id="pcre:NCTC12858_01065"/>
<reference evidence="2 3" key="1">
    <citation type="submission" date="2018-06" db="EMBL/GenBank/DDBJ databases">
        <authorList>
            <consortium name="Pathogen Informatics"/>
            <person name="Doyle S."/>
        </authorList>
    </citation>
    <scope>NUCLEOTIDE SEQUENCE [LARGE SCALE GENOMIC DNA]</scope>
    <source>
        <strain evidence="2 3">NCTC12858</strain>
    </source>
</reference>
<evidence type="ECO:0000313" key="2">
    <source>
        <dbReference type="EMBL" id="SQH73220.1"/>
    </source>
</evidence>
<dbReference type="AlphaFoldDB" id="A0A2X4PKF6"/>
<dbReference type="EMBL" id="LS483447">
    <property type="protein sequence ID" value="SQH73220.1"/>
    <property type="molecule type" value="Genomic_DNA"/>
</dbReference>
<dbReference type="InterPro" id="IPR025636">
    <property type="entry name" value="DUF4294"/>
</dbReference>
<keyword evidence="1" id="KW-0732">Signal</keyword>
<organism evidence="2 3">
    <name type="scientific">Porphyromonas crevioricanis</name>
    <dbReference type="NCBI Taxonomy" id="393921"/>
    <lineage>
        <taxon>Bacteria</taxon>
        <taxon>Pseudomonadati</taxon>
        <taxon>Bacteroidota</taxon>
        <taxon>Bacteroidia</taxon>
        <taxon>Bacteroidales</taxon>
        <taxon>Porphyromonadaceae</taxon>
        <taxon>Porphyromonas</taxon>
    </lineage>
</organism>
<gene>
    <name evidence="2" type="ORF">NCTC12858_01065</name>
</gene>
<proteinExistence type="predicted"/>
<dbReference type="Pfam" id="PF14127">
    <property type="entry name" value="DUF4294"/>
    <property type="match status" value="1"/>
</dbReference>
<protein>
    <recommendedName>
        <fullName evidence="4">DUF4294 domain-containing protein</fullName>
    </recommendedName>
</protein>
<evidence type="ECO:0008006" key="4">
    <source>
        <dbReference type="Google" id="ProtNLM"/>
    </source>
</evidence>
<name>A0A2X4PKF6_9PORP</name>
<feature type="chain" id="PRO_5015921870" description="DUF4294 domain-containing protein" evidence="1">
    <location>
        <begin position="31"/>
        <end position="213"/>
    </location>
</feature>
<evidence type="ECO:0000256" key="1">
    <source>
        <dbReference type="SAM" id="SignalP"/>
    </source>
</evidence>
<feature type="signal peptide" evidence="1">
    <location>
        <begin position="1"/>
        <end position="30"/>
    </location>
</feature>
<sequence length="213" mass="25017">MEPMKNQSCLKCLVFALPLFLFLQTNQLLAQGHFERPISRDSIMMMIVEGSDTLFMTALPNLIVTEHKYKPLTPAERNELWRRIRDVRKTLPYAKDIASQLIETYEYMETLPTEKVRQKHLKRVEDDLMKRYKPKMKQLTLRQGKLLIKLVSRQCNQSSYNIVRSFFGGWKAMWWNVFAGFFGASLKTEYDPVHNADDAVTERIVQLIELGRL</sequence>
<keyword evidence="3" id="KW-1185">Reference proteome</keyword>